<gene>
    <name evidence="1" type="ORF">QIS96_17435</name>
</gene>
<dbReference type="EMBL" id="JASCIQ010000017">
    <property type="protein sequence ID" value="MDI3405597.1"/>
    <property type="molecule type" value="Genomic_DNA"/>
</dbReference>
<name>A0ABT6SBM5_9ACTN</name>
<accession>A0ABT6SBM5</accession>
<comment type="caution">
    <text evidence="1">The sequence shown here is derived from an EMBL/GenBank/DDBJ whole genome shotgun (WGS) entry which is preliminary data.</text>
</comment>
<dbReference type="Proteomes" id="UP001223978">
    <property type="component" value="Unassembled WGS sequence"/>
</dbReference>
<dbReference type="RefSeq" id="WP_282543632.1">
    <property type="nucleotide sequence ID" value="NZ_JASCIQ010000017.1"/>
</dbReference>
<dbReference type="SUPFAM" id="SSF54427">
    <property type="entry name" value="NTF2-like"/>
    <property type="match status" value="1"/>
</dbReference>
<keyword evidence="2" id="KW-1185">Reference proteome</keyword>
<dbReference type="InterPro" id="IPR032710">
    <property type="entry name" value="NTF2-like_dom_sf"/>
</dbReference>
<proteinExistence type="predicted"/>
<dbReference type="Gene3D" id="3.10.450.50">
    <property type="match status" value="1"/>
</dbReference>
<protein>
    <recommendedName>
        <fullName evidence="3">SnoaL-like domain-containing protein</fullName>
    </recommendedName>
</protein>
<evidence type="ECO:0008006" key="3">
    <source>
        <dbReference type="Google" id="ProtNLM"/>
    </source>
</evidence>
<evidence type="ECO:0000313" key="2">
    <source>
        <dbReference type="Proteomes" id="UP001223978"/>
    </source>
</evidence>
<reference evidence="1 2" key="1">
    <citation type="submission" date="2023-05" db="EMBL/GenBank/DDBJ databases">
        <title>Draft genome sequence of Streptomyces sp. B-S-A6 isolated from a cave soil in Thailand.</title>
        <authorList>
            <person name="Chamroensaksri N."/>
            <person name="Muangham S."/>
        </authorList>
    </citation>
    <scope>NUCLEOTIDE SEQUENCE [LARGE SCALE GENOMIC DNA]</scope>
    <source>
        <strain evidence="1 2">B-S-A6</strain>
    </source>
</reference>
<organism evidence="1 2">
    <name type="scientific">Streptomyces cavernicola</name>
    <dbReference type="NCBI Taxonomy" id="3043613"/>
    <lineage>
        <taxon>Bacteria</taxon>
        <taxon>Bacillati</taxon>
        <taxon>Actinomycetota</taxon>
        <taxon>Actinomycetes</taxon>
        <taxon>Kitasatosporales</taxon>
        <taxon>Streptomycetaceae</taxon>
        <taxon>Streptomyces</taxon>
    </lineage>
</organism>
<evidence type="ECO:0000313" key="1">
    <source>
        <dbReference type="EMBL" id="MDI3405597.1"/>
    </source>
</evidence>
<sequence length="65" mass="7455">MDFPMEVGLVGVTALRRDSGRGLGSPYRVDYCFVFELRAGLFTRVREYADTARGHRMVFGERTQH</sequence>